<dbReference type="AlphaFoldDB" id="A0A074WM15"/>
<dbReference type="HOGENOM" id="CLU_1294136_0_0_1"/>
<evidence type="ECO:0000313" key="2">
    <source>
        <dbReference type="Proteomes" id="UP000027730"/>
    </source>
</evidence>
<reference evidence="1 2" key="1">
    <citation type="journal article" date="2014" name="BMC Genomics">
        <title>Genome sequencing of four Aureobasidium pullulans varieties: biotechnological potential, stress tolerance, and description of new species.</title>
        <authorList>
            <person name="Gostin Ar C."/>
            <person name="Ohm R.A."/>
            <person name="Kogej T."/>
            <person name="Sonjak S."/>
            <person name="Turk M."/>
            <person name="Zajc J."/>
            <person name="Zalar P."/>
            <person name="Grube M."/>
            <person name="Sun H."/>
            <person name="Han J."/>
            <person name="Sharma A."/>
            <person name="Chiniquy J."/>
            <person name="Ngan C.Y."/>
            <person name="Lipzen A."/>
            <person name="Barry K."/>
            <person name="Grigoriev I.V."/>
            <person name="Gunde-Cimerman N."/>
        </authorList>
    </citation>
    <scope>NUCLEOTIDE SEQUENCE [LARGE SCALE GENOMIC DNA]</scope>
    <source>
        <strain evidence="1 2">CBS 147.97</strain>
    </source>
</reference>
<dbReference type="EMBL" id="KL584708">
    <property type="protein sequence ID" value="KEQ74140.1"/>
    <property type="molecule type" value="Genomic_DNA"/>
</dbReference>
<protein>
    <submittedName>
        <fullName evidence="1">Uncharacterized protein</fullName>
    </submittedName>
</protein>
<keyword evidence="2" id="KW-1185">Reference proteome</keyword>
<evidence type="ECO:0000313" key="1">
    <source>
        <dbReference type="EMBL" id="KEQ74140.1"/>
    </source>
</evidence>
<dbReference type="OrthoDB" id="3029470at2759"/>
<accession>A0A074WM15</accession>
<sequence length="213" mass="24125">MVEDEERYRYLTLYGATSMASHPNGLAFDQRENKAVMQMSIHDTDLKLNGRTPWYPLEVTLSAWLDMIDVGKIEAEDDSVHGVEENGPWICNHRNDLMVQETADVFNALVNSMETRMREEGLPVPKTSESLLPDSVLDASGIPPDFARSFVAKARRPAFTHIAPDLSVPTTQSFAQQPFYRGHDLETERNFDHTSGVDQTNTSFRFLEFLSAR</sequence>
<dbReference type="Proteomes" id="UP000027730">
    <property type="component" value="Unassembled WGS sequence"/>
</dbReference>
<name>A0A074WM15_9PEZI</name>
<gene>
    <name evidence="1" type="ORF">M436DRAFT_63467</name>
</gene>
<dbReference type="GeneID" id="25413529"/>
<dbReference type="RefSeq" id="XP_013428161.1">
    <property type="nucleotide sequence ID" value="XM_013572707.1"/>
</dbReference>
<proteinExistence type="predicted"/>
<dbReference type="STRING" id="1043004.A0A074WM15"/>
<organism evidence="1 2">
    <name type="scientific">Aureobasidium namibiae CBS 147.97</name>
    <dbReference type="NCBI Taxonomy" id="1043004"/>
    <lineage>
        <taxon>Eukaryota</taxon>
        <taxon>Fungi</taxon>
        <taxon>Dikarya</taxon>
        <taxon>Ascomycota</taxon>
        <taxon>Pezizomycotina</taxon>
        <taxon>Dothideomycetes</taxon>
        <taxon>Dothideomycetidae</taxon>
        <taxon>Dothideales</taxon>
        <taxon>Saccotheciaceae</taxon>
        <taxon>Aureobasidium</taxon>
    </lineage>
</organism>